<evidence type="ECO:0000259" key="2">
    <source>
        <dbReference type="Pfam" id="PF13392"/>
    </source>
</evidence>
<dbReference type="EMBL" id="LR796174">
    <property type="protein sequence ID" value="CAB4123487.1"/>
    <property type="molecule type" value="Genomic_DNA"/>
</dbReference>
<protein>
    <submittedName>
        <fullName evidence="3">HNH nuclease</fullName>
    </submittedName>
</protein>
<organism evidence="3">
    <name type="scientific">uncultured Caudovirales phage</name>
    <dbReference type="NCBI Taxonomy" id="2100421"/>
    <lineage>
        <taxon>Viruses</taxon>
        <taxon>Duplodnaviria</taxon>
        <taxon>Heunggongvirae</taxon>
        <taxon>Uroviricota</taxon>
        <taxon>Caudoviricetes</taxon>
        <taxon>Peduoviridae</taxon>
        <taxon>Maltschvirus</taxon>
        <taxon>Maltschvirus maltsch</taxon>
    </lineage>
</organism>
<dbReference type="Pfam" id="PF13392">
    <property type="entry name" value="HNH_3"/>
    <property type="match status" value="1"/>
</dbReference>
<feature type="compositionally biased region" description="Basic and acidic residues" evidence="1">
    <location>
        <begin position="44"/>
        <end position="72"/>
    </location>
</feature>
<name>A0A6J5KRJ0_9CAUD</name>
<dbReference type="SUPFAM" id="SSF54060">
    <property type="entry name" value="His-Me finger endonucleases"/>
    <property type="match status" value="1"/>
</dbReference>
<evidence type="ECO:0000256" key="1">
    <source>
        <dbReference type="SAM" id="MobiDB-lite"/>
    </source>
</evidence>
<evidence type="ECO:0000313" key="3">
    <source>
        <dbReference type="EMBL" id="CAB4123487.1"/>
    </source>
</evidence>
<dbReference type="InterPro" id="IPR003615">
    <property type="entry name" value="HNH_nuc"/>
</dbReference>
<dbReference type="InterPro" id="IPR044925">
    <property type="entry name" value="His-Me_finger_sf"/>
</dbReference>
<dbReference type="Gene3D" id="3.90.75.20">
    <property type="match status" value="1"/>
</dbReference>
<sequence length="101" mass="11419">MTVPVGTKRKFNEKGSKQNGGRPITVTRTKQADGTWKTTSQNKARADYEAKHGKIKDKDKTVDHKDNNHSNDKASNLRVISRSKNTAKENKRRAGKKENQK</sequence>
<gene>
    <name evidence="3" type="ORF">UFOVP46_15</name>
</gene>
<accession>A0A6J5KRJ0</accession>
<feature type="domain" description="HNH nuclease" evidence="2">
    <location>
        <begin position="48"/>
        <end position="86"/>
    </location>
</feature>
<proteinExistence type="predicted"/>
<reference evidence="3" key="1">
    <citation type="submission" date="2020-04" db="EMBL/GenBank/DDBJ databases">
        <authorList>
            <person name="Chiriac C."/>
            <person name="Salcher M."/>
            <person name="Ghai R."/>
            <person name="Kavagutti S V."/>
        </authorList>
    </citation>
    <scope>NUCLEOTIDE SEQUENCE</scope>
</reference>
<feature type="region of interest" description="Disordered" evidence="1">
    <location>
        <begin position="1"/>
        <end position="101"/>
    </location>
</feature>